<evidence type="ECO:0000256" key="4">
    <source>
        <dbReference type="ARBA" id="ARBA00023139"/>
    </source>
</evidence>
<protein>
    <submittedName>
        <fullName evidence="9">Lipoprotein</fullName>
    </submittedName>
</protein>
<reference evidence="9" key="1">
    <citation type="submission" date="2022-01" db="EMBL/GenBank/DDBJ databases">
        <title>Whole genome-based taxonomy of the Shewanellaceae.</title>
        <authorList>
            <person name="Martin-Rodriguez A.J."/>
        </authorList>
    </citation>
    <scope>NUCLEOTIDE SEQUENCE</scope>
    <source>
        <strain evidence="9">DSM 16422</strain>
    </source>
</reference>
<dbReference type="Proteomes" id="UP001139333">
    <property type="component" value="Unassembled WGS sequence"/>
</dbReference>
<dbReference type="AlphaFoldDB" id="A0A9X1ZJT0"/>
<feature type="region of interest" description="Disordered" evidence="7">
    <location>
        <begin position="25"/>
        <end position="61"/>
    </location>
</feature>
<proteinExistence type="predicted"/>
<evidence type="ECO:0000256" key="8">
    <source>
        <dbReference type="SAM" id="SignalP"/>
    </source>
</evidence>
<gene>
    <name evidence="9" type="ORF">L2672_00040</name>
</gene>
<sequence>MLRKMRLLLLLLLASLSITACGQKGALYKSPDPQSNQSAEPAEEQGSKVNEVDPVTTDEQQ</sequence>
<evidence type="ECO:0000256" key="5">
    <source>
        <dbReference type="ARBA" id="ARBA00023237"/>
    </source>
</evidence>
<keyword evidence="4" id="KW-0564">Palmitate</keyword>
<dbReference type="InterPro" id="IPR032831">
    <property type="entry name" value="LptM_cons"/>
</dbReference>
<comment type="subcellular location">
    <subcellularLocation>
        <location evidence="1">Cell outer membrane</location>
        <topology evidence="1">Lipid-anchor</topology>
    </subcellularLocation>
</comment>
<comment type="caution">
    <text evidence="9">The sequence shown here is derived from an EMBL/GenBank/DDBJ whole genome shotgun (WGS) entry which is preliminary data.</text>
</comment>
<evidence type="ECO:0000256" key="7">
    <source>
        <dbReference type="SAM" id="MobiDB-lite"/>
    </source>
</evidence>
<evidence type="ECO:0000313" key="10">
    <source>
        <dbReference type="Proteomes" id="UP001139333"/>
    </source>
</evidence>
<evidence type="ECO:0000256" key="2">
    <source>
        <dbReference type="ARBA" id="ARBA00022729"/>
    </source>
</evidence>
<feature type="signal peptide" evidence="8">
    <location>
        <begin position="1"/>
        <end position="20"/>
    </location>
</feature>
<feature type="chain" id="PRO_5040718008" evidence="8">
    <location>
        <begin position="21"/>
        <end position="61"/>
    </location>
</feature>
<accession>A0A9X1ZJT0</accession>
<organism evidence="9 10">
    <name type="scientific">Shewanella gaetbuli</name>
    <dbReference type="NCBI Taxonomy" id="220752"/>
    <lineage>
        <taxon>Bacteria</taxon>
        <taxon>Pseudomonadati</taxon>
        <taxon>Pseudomonadota</taxon>
        <taxon>Gammaproteobacteria</taxon>
        <taxon>Alteromonadales</taxon>
        <taxon>Shewanellaceae</taxon>
        <taxon>Shewanella</taxon>
    </lineage>
</organism>
<evidence type="ECO:0000256" key="1">
    <source>
        <dbReference type="ARBA" id="ARBA00004459"/>
    </source>
</evidence>
<dbReference type="EMBL" id="JAKIKP010000001">
    <property type="protein sequence ID" value="MCL1141090.1"/>
    <property type="molecule type" value="Genomic_DNA"/>
</dbReference>
<evidence type="ECO:0000313" key="9">
    <source>
        <dbReference type="EMBL" id="MCL1141090.1"/>
    </source>
</evidence>
<dbReference type="PROSITE" id="PS51257">
    <property type="entry name" value="PROKAR_LIPOPROTEIN"/>
    <property type="match status" value="1"/>
</dbReference>
<evidence type="ECO:0000256" key="3">
    <source>
        <dbReference type="ARBA" id="ARBA00023136"/>
    </source>
</evidence>
<evidence type="ECO:0000256" key="6">
    <source>
        <dbReference type="ARBA" id="ARBA00023288"/>
    </source>
</evidence>
<keyword evidence="3" id="KW-0472">Membrane</keyword>
<keyword evidence="10" id="KW-1185">Reference proteome</keyword>
<keyword evidence="6 9" id="KW-0449">Lipoprotein</keyword>
<keyword evidence="5" id="KW-0998">Cell outer membrane</keyword>
<keyword evidence="2 8" id="KW-0732">Signal</keyword>
<name>A0A9X1ZJT0_9GAMM</name>
<dbReference type="NCBIfam" id="NF047847">
    <property type="entry name" value="SS_mature_LptM"/>
    <property type="match status" value="1"/>
</dbReference>